<keyword evidence="2" id="KW-0175">Coiled coil</keyword>
<keyword evidence="1" id="KW-0732">Signal</keyword>
<dbReference type="eggNOG" id="COG4942">
    <property type="taxonomic scope" value="Bacteria"/>
</dbReference>
<dbReference type="Pfam" id="PF01551">
    <property type="entry name" value="Peptidase_M23"/>
    <property type="match status" value="1"/>
</dbReference>
<dbReference type="CDD" id="cd12797">
    <property type="entry name" value="M23_peptidase"/>
    <property type="match status" value="1"/>
</dbReference>
<accession>E4TL27</accession>
<feature type="coiled-coil region" evidence="2">
    <location>
        <begin position="208"/>
        <end position="256"/>
    </location>
</feature>
<evidence type="ECO:0000256" key="1">
    <source>
        <dbReference type="ARBA" id="ARBA00022729"/>
    </source>
</evidence>
<dbReference type="HOGENOM" id="CLU_029425_4_2_10"/>
<dbReference type="PANTHER" id="PTHR21666:SF289">
    <property type="entry name" value="L-ALA--D-GLU ENDOPEPTIDASE"/>
    <property type="match status" value="1"/>
</dbReference>
<evidence type="ECO:0000313" key="5">
    <source>
        <dbReference type="Proteomes" id="UP000008720"/>
    </source>
</evidence>
<dbReference type="KEGG" id="mtt:Ftrac_3330"/>
<organism evidence="4 5">
    <name type="scientific">Marivirga tractuosa (strain ATCC 23168 / DSM 4126 / NBRC 15989 / NCIMB 1408 / VKM B-1430 / H-43)</name>
    <name type="common">Microscilla tractuosa</name>
    <name type="synonym">Flexibacter tractuosus</name>
    <dbReference type="NCBI Taxonomy" id="643867"/>
    <lineage>
        <taxon>Bacteria</taxon>
        <taxon>Pseudomonadati</taxon>
        <taxon>Bacteroidota</taxon>
        <taxon>Cytophagia</taxon>
        <taxon>Cytophagales</taxon>
        <taxon>Marivirgaceae</taxon>
        <taxon>Marivirga</taxon>
    </lineage>
</organism>
<protein>
    <submittedName>
        <fullName evidence="4">Peptidase M23</fullName>
    </submittedName>
</protein>
<feature type="coiled-coil region" evidence="2">
    <location>
        <begin position="35"/>
        <end position="62"/>
    </location>
</feature>
<feature type="domain" description="M23ase beta-sheet core" evidence="3">
    <location>
        <begin position="318"/>
        <end position="409"/>
    </location>
</feature>
<dbReference type="GO" id="GO:0004222">
    <property type="term" value="F:metalloendopeptidase activity"/>
    <property type="evidence" value="ECO:0007669"/>
    <property type="project" value="TreeGrafter"/>
</dbReference>
<evidence type="ECO:0000313" key="4">
    <source>
        <dbReference type="EMBL" id="ADR23304.1"/>
    </source>
</evidence>
<sequence length="416" mass="48094">METPHYPFRLAYRVSMKIKVFHIGLFVLLFVFGHLANAQKSREELEKEKKENLEKISQAEKILNQTTSKKKATIGQLNALNYKIEAQQSLTNSISNELNLLNQKLNEIGSIINSMESDLDKMKAEYASMLYATQKSNQSLSKLAYIFASASFYEMFMRLKYMEYYGKMRRQQAAQIEMIKDLLIRQKESVEEVRLEKSTLLQEQIFRNRELNKLKQQQSDLVAELNKREKQVKSEIEDRKKAVDNLEKIIADLIKKEIEKSSKGASSTKFALTPEAKELSDSFAGNRNKLFWPVTSGFISQKFGTHPHPVYKNIQINNDGIDIQTNENEEIRAVFDGEVRNVAFIPGMNNVVMVQHGEYFTVYAKLKDVKVKKGDKITAKETLGIVYTDNDGTSEVQFQVWKNNQKLNPEQWLFKK</sequence>
<dbReference type="SUPFAM" id="SSF51261">
    <property type="entry name" value="Duplicated hybrid motif"/>
    <property type="match status" value="1"/>
</dbReference>
<evidence type="ECO:0000259" key="3">
    <source>
        <dbReference type="Pfam" id="PF01551"/>
    </source>
</evidence>
<dbReference type="PANTHER" id="PTHR21666">
    <property type="entry name" value="PEPTIDASE-RELATED"/>
    <property type="match status" value="1"/>
</dbReference>
<dbReference type="Proteomes" id="UP000008720">
    <property type="component" value="Chromosome"/>
</dbReference>
<reference evidence="4 5" key="1">
    <citation type="journal article" date="2011" name="Stand. Genomic Sci.">
        <title>Complete genome sequence of Marivirga tractuosa type strain (H-43).</title>
        <authorList>
            <person name="Pagani I."/>
            <person name="Chertkov O."/>
            <person name="Lapidus A."/>
            <person name="Lucas S."/>
            <person name="Del Rio T.G."/>
            <person name="Tice H."/>
            <person name="Copeland A."/>
            <person name="Cheng J.F."/>
            <person name="Nolan M."/>
            <person name="Saunders E."/>
            <person name="Pitluck S."/>
            <person name="Held B."/>
            <person name="Goodwin L."/>
            <person name="Liolios K."/>
            <person name="Ovchinikova G."/>
            <person name="Ivanova N."/>
            <person name="Mavromatis K."/>
            <person name="Pati A."/>
            <person name="Chen A."/>
            <person name="Palaniappan K."/>
            <person name="Land M."/>
            <person name="Hauser L."/>
            <person name="Jeffries C.D."/>
            <person name="Detter J.C."/>
            <person name="Han C."/>
            <person name="Tapia R."/>
            <person name="Ngatchou-Djao O.D."/>
            <person name="Rohde M."/>
            <person name="Goker M."/>
            <person name="Spring S."/>
            <person name="Sikorski J."/>
            <person name="Woyke T."/>
            <person name="Bristow J."/>
            <person name="Eisen J.A."/>
            <person name="Markowitz V."/>
            <person name="Hugenholtz P."/>
            <person name="Klenk H.P."/>
            <person name="Kyrpides N.C."/>
        </authorList>
    </citation>
    <scope>NUCLEOTIDE SEQUENCE [LARGE SCALE GENOMIC DNA]</scope>
    <source>
        <strain evidence="5">ATCC 23168 / DSM 4126 / NBRC 15989 / NCIMB 1408 / VKM B-1430 / H-43</strain>
    </source>
</reference>
<dbReference type="Gene3D" id="2.70.70.10">
    <property type="entry name" value="Glucose Permease (Domain IIA)"/>
    <property type="match status" value="1"/>
</dbReference>
<gene>
    <name evidence="4" type="ordered locus">Ftrac_3330</name>
</gene>
<dbReference type="STRING" id="643867.Ftrac_3330"/>
<evidence type="ECO:0000256" key="2">
    <source>
        <dbReference type="SAM" id="Coils"/>
    </source>
</evidence>
<dbReference type="EMBL" id="CP002349">
    <property type="protein sequence ID" value="ADR23304.1"/>
    <property type="molecule type" value="Genomic_DNA"/>
</dbReference>
<proteinExistence type="predicted"/>
<dbReference type="InterPro" id="IPR016047">
    <property type="entry name" value="M23ase_b-sheet_dom"/>
</dbReference>
<dbReference type="InterPro" id="IPR050570">
    <property type="entry name" value="Cell_wall_metabolism_enzyme"/>
</dbReference>
<name>E4TL27_MARTH</name>
<dbReference type="Gene3D" id="6.10.250.3150">
    <property type="match status" value="1"/>
</dbReference>
<dbReference type="InterPro" id="IPR011055">
    <property type="entry name" value="Dup_hybrid_motif"/>
</dbReference>
<dbReference type="AlphaFoldDB" id="E4TL27"/>
<keyword evidence="5" id="KW-1185">Reference proteome</keyword>